<reference evidence="2" key="1">
    <citation type="journal article" date="2019" name="Int. J. Syst. Evol. Microbiol.">
        <title>The Global Catalogue of Microorganisms (GCM) 10K type strain sequencing project: providing services to taxonomists for standard genome sequencing and annotation.</title>
        <authorList>
            <consortium name="The Broad Institute Genomics Platform"/>
            <consortium name="The Broad Institute Genome Sequencing Center for Infectious Disease"/>
            <person name="Wu L."/>
            <person name="Ma J."/>
        </authorList>
    </citation>
    <scope>NUCLEOTIDE SEQUENCE [LARGE SCALE GENOMIC DNA]</scope>
    <source>
        <strain evidence="2">JCM 17809</strain>
    </source>
</reference>
<keyword evidence="2" id="KW-1185">Reference proteome</keyword>
<name>A0ABP8KAU0_9MICO</name>
<dbReference type="EMBL" id="BAABGM010000009">
    <property type="protein sequence ID" value="GAA4402901.1"/>
    <property type="molecule type" value="Genomic_DNA"/>
</dbReference>
<proteinExistence type="predicted"/>
<protein>
    <submittedName>
        <fullName evidence="1">Uncharacterized protein</fullName>
    </submittedName>
</protein>
<gene>
    <name evidence="1" type="ORF">GCM10023168_13910</name>
</gene>
<sequence>MDVGWQHGTHDYDPETDGDEVEWARARAAEGWRTWHASGVWVTVNGRRVRRWAMRRPCTRPWGVHDHAERCAGGAVARSTTDNA</sequence>
<evidence type="ECO:0000313" key="2">
    <source>
        <dbReference type="Proteomes" id="UP001500945"/>
    </source>
</evidence>
<evidence type="ECO:0000313" key="1">
    <source>
        <dbReference type="EMBL" id="GAA4402901.1"/>
    </source>
</evidence>
<organism evidence="1 2">
    <name type="scientific">Fodinibacter luteus</name>
    <dbReference type="NCBI Taxonomy" id="552064"/>
    <lineage>
        <taxon>Bacteria</taxon>
        <taxon>Bacillati</taxon>
        <taxon>Actinomycetota</taxon>
        <taxon>Actinomycetes</taxon>
        <taxon>Micrococcales</taxon>
        <taxon>Intrasporangiaceae</taxon>
        <taxon>Fodinibacter (ex Wang et al. 2009)</taxon>
    </lineage>
</organism>
<dbReference type="Proteomes" id="UP001500945">
    <property type="component" value="Unassembled WGS sequence"/>
</dbReference>
<comment type="caution">
    <text evidence="1">The sequence shown here is derived from an EMBL/GenBank/DDBJ whole genome shotgun (WGS) entry which is preliminary data.</text>
</comment>
<accession>A0ABP8KAU0</accession>